<feature type="compositionally biased region" description="Gly residues" evidence="1">
    <location>
        <begin position="50"/>
        <end position="59"/>
    </location>
</feature>
<sequence length="129" mass="13584">MDQNEHRRTQAEVANDGSNTSRPENTQGAGAQQQGDATRTPAGPNDTTGRHGGNHGNDGGELVRDARGSSHRGDEPNAESRNTGGGDDNQRKPNHHSQNTTKDRTAYNNGGQTPSTANDGGKIDDANNQ</sequence>
<feature type="compositionally biased region" description="Polar residues" evidence="1">
    <location>
        <begin position="16"/>
        <end position="26"/>
    </location>
</feature>
<feature type="compositionally biased region" description="Basic and acidic residues" evidence="1">
    <location>
        <begin position="61"/>
        <end position="75"/>
    </location>
</feature>
<keyword evidence="3" id="KW-1185">Reference proteome</keyword>
<name>A0A2M9AS70_9BACT</name>
<evidence type="ECO:0000256" key="1">
    <source>
        <dbReference type="SAM" id="MobiDB-lite"/>
    </source>
</evidence>
<dbReference type="OrthoDB" id="884419at2"/>
<protein>
    <submittedName>
        <fullName evidence="2">Uncharacterized protein</fullName>
    </submittedName>
</protein>
<feature type="compositionally biased region" description="Low complexity" evidence="1">
    <location>
        <begin position="27"/>
        <end position="37"/>
    </location>
</feature>
<dbReference type="RefSeq" id="WP_100338477.1">
    <property type="nucleotide sequence ID" value="NZ_PGFA01000004.1"/>
</dbReference>
<feature type="region of interest" description="Disordered" evidence="1">
    <location>
        <begin position="1"/>
        <end position="129"/>
    </location>
</feature>
<dbReference type="Proteomes" id="UP000228535">
    <property type="component" value="Unassembled WGS sequence"/>
</dbReference>
<comment type="caution">
    <text evidence="2">The sequence shown here is derived from an EMBL/GenBank/DDBJ whole genome shotgun (WGS) entry which is preliminary data.</text>
</comment>
<organism evidence="2 3">
    <name type="scientific">Hymenobacter chitinivorans DSM 11115</name>
    <dbReference type="NCBI Taxonomy" id="1121954"/>
    <lineage>
        <taxon>Bacteria</taxon>
        <taxon>Pseudomonadati</taxon>
        <taxon>Bacteroidota</taxon>
        <taxon>Cytophagia</taxon>
        <taxon>Cytophagales</taxon>
        <taxon>Hymenobacteraceae</taxon>
        <taxon>Hymenobacter</taxon>
    </lineage>
</organism>
<accession>A0A2M9AS70</accession>
<dbReference type="EMBL" id="PGFA01000004">
    <property type="protein sequence ID" value="PJJ48540.1"/>
    <property type="molecule type" value="Genomic_DNA"/>
</dbReference>
<proteinExistence type="predicted"/>
<dbReference type="AlphaFoldDB" id="A0A2M9AS70"/>
<gene>
    <name evidence="2" type="ORF">CLV45_4249</name>
</gene>
<evidence type="ECO:0000313" key="2">
    <source>
        <dbReference type="EMBL" id="PJJ48540.1"/>
    </source>
</evidence>
<reference evidence="2 3" key="1">
    <citation type="submission" date="2017-11" db="EMBL/GenBank/DDBJ databases">
        <title>Genomic Encyclopedia of Archaeal and Bacterial Type Strains, Phase II (KMG-II): From Individual Species to Whole Genera.</title>
        <authorList>
            <person name="Goeker M."/>
        </authorList>
    </citation>
    <scope>NUCLEOTIDE SEQUENCE [LARGE SCALE GENOMIC DNA]</scope>
    <source>
        <strain evidence="2 3">DSM 11115</strain>
    </source>
</reference>
<evidence type="ECO:0000313" key="3">
    <source>
        <dbReference type="Proteomes" id="UP000228535"/>
    </source>
</evidence>
<feature type="compositionally biased region" description="Polar residues" evidence="1">
    <location>
        <begin position="96"/>
        <end position="118"/>
    </location>
</feature>
<feature type="compositionally biased region" description="Basic and acidic residues" evidence="1">
    <location>
        <begin position="1"/>
        <end position="10"/>
    </location>
</feature>